<sequence length="49" mass="5328">MTNPRADFSEVLEAWVSGGWLARRRSDVCGDPAGEERLPQLGLVLGLVC</sequence>
<protein>
    <submittedName>
        <fullName evidence="1">Uncharacterized protein</fullName>
    </submittedName>
</protein>
<reference evidence="1 2" key="1">
    <citation type="submission" date="2019-06" db="EMBL/GenBank/DDBJ databases">
        <title>WGS assembly of Gossypium darwinii.</title>
        <authorList>
            <person name="Chen Z.J."/>
            <person name="Sreedasyam A."/>
            <person name="Ando A."/>
            <person name="Song Q."/>
            <person name="De L."/>
            <person name="Hulse-Kemp A."/>
            <person name="Ding M."/>
            <person name="Ye W."/>
            <person name="Kirkbride R."/>
            <person name="Jenkins J."/>
            <person name="Plott C."/>
            <person name="Lovell J."/>
            <person name="Lin Y.-M."/>
            <person name="Vaughn R."/>
            <person name="Liu B."/>
            <person name="Li W."/>
            <person name="Simpson S."/>
            <person name="Scheffler B."/>
            <person name="Saski C."/>
            <person name="Grover C."/>
            <person name="Hu G."/>
            <person name="Conover J."/>
            <person name="Carlson J."/>
            <person name="Shu S."/>
            <person name="Boston L."/>
            <person name="Williams M."/>
            <person name="Peterson D."/>
            <person name="Mcgee K."/>
            <person name="Jones D."/>
            <person name="Wendel J."/>
            <person name="Stelly D."/>
            <person name="Grimwood J."/>
            <person name="Schmutz J."/>
        </authorList>
    </citation>
    <scope>NUCLEOTIDE SEQUENCE [LARGE SCALE GENOMIC DNA]</scope>
    <source>
        <strain evidence="1">1808015.09</strain>
    </source>
</reference>
<organism evidence="1 2">
    <name type="scientific">Gossypium darwinii</name>
    <name type="common">Darwin's cotton</name>
    <name type="synonym">Gossypium barbadense var. darwinii</name>
    <dbReference type="NCBI Taxonomy" id="34276"/>
    <lineage>
        <taxon>Eukaryota</taxon>
        <taxon>Viridiplantae</taxon>
        <taxon>Streptophyta</taxon>
        <taxon>Embryophyta</taxon>
        <taxon>Tracheophyta</taxon>
        <taxon>Spermatophyta</taxon>
        <taxon>Magnoliopsida</taxon>
        <taxon>eudicotyledons</taxon>
        <taxon>Gunneridae</taxon>
        <taxon>Pentapetalae</taxon>
        <taxon>rosids</taxon>
        <taxon>malvids</taxon>
        <taxon>Malvales</taxon>
        <taxon>Malvaceae</taxon>
        <taxon>Malvoideae</taxon>
        <taxon>Gossypium</taxon>
    </lineage>
</organism>
<accession>A0A5D2HMD8</accession>
<dbReference type="Proteomes" id="UP000323506">
    <property type="component" value="Chromosome A01"/>
</dbReference>
<keyword evidence="2" id="KW-1185">Reference proteome</keyword>
<evidence type="ECO:0000313" key="2">
    <source>
        <dbReference type="Proteomes" id="UP000323506"/>
    </source>
</evidence>
<gene>
    <name evidence="1" type="ORF">ES288_A01G128300v1</name>
</gene>
<name>A0A5D2HMD8_GOSDA</name>
<proteinExistence type="predicted"/>
<dbReference type="EMBL" id="CM017688">
    <property type="protein sequence ID" value="TYH30859.1"/>
    <property type="molecule type" value="Genomic_DNA"/>
</dbReference>
<dbReference type="AlphaFoldDB" id="A0A5D2HMD8"/>
<evidence type="ECO:0000313" key="1">
    <source>
        <dbReference type="EMBL" id="TYH30859.1"/>
    </source>
</evidence>